<protein>
    <submittedName>
        <fullName evidence="2">Hypothetical_protein</fullName>
    </submittedName>
</protein>
<reference evidence="2 3" key="2">
    <citation type="submission" date="2024-07" db="EMBL/GenBank/DDBJ databases">
        <authorList>
            <person name="Akdeniz Z."/>
        </authorList>
    </citation>
    <scope>NUCLEOTIDE SEQUENCE [LARGE SCALE GENOMIC DNA]</scope>
</reference>
<dbReference type="EMBL" id="CATOUU010001031">
    <property type="protein sequence ID" value="CAI9967887.1"/>
    <property type="molecule type" value="Genomic_DNA"/>
</dbReference>
<dbReference type="EMBL" id="CAXDID020000044">
    <property type="protein sequence ID" value="CAL6001469.1"/>
    <property type="molecule type" value="Genomic_DNA"/>
</dbReference>
<dbReference type="Proteomes" id="UP001642409">
    <property type="component" value="Unassembled WGS sequence"/>
</dbReference>
<evidence type="ECO:0000313" key="1">
    <source>
        <dbReference type="EMBL" id="CAI9967887.1"/>
    </source>
</evidence>
<sequence length="141" mass="17117">MLKMWGRQKMKLFYFNISKGTQCVTLINFHSKIPKKVKKYYCHKNYPKENNQNSEENDQQYQIENQQVPLVEELTFYNKILKVHYSHKQIRKIKSNVSKYKTYLAQKKQSYPIMLNSQILNMNKEVELLVKFIQYSNSYMD</sequence>
<proteinExistence type="predicted"/>
<evidence type="ECO:0000313" key="3">
    <source>
        <dbReference type="Proteomes" id="UP001642409"/>
    </source>
</evidence>
<evidence type="ECO:0000313" key="2">
    <source>
        <dbReference type="EMBL" id="CAL6001469.1"/>
    </source>
</evidence>
<keyword evidence="3" id="KW-1185">Reference proteome</keyword>
<reference evidence="1" key="1">
    <citation type="submission" date="2023-06" db="EMBL/GenBank/DDBJ databases">
        <authorList>
            <person name="Kurt Z."/>
        </authorList>
    </citation>
    <scope>NUCLEOTIDE SEQUENCE</scope>
</reference>
<organism evidence="1">
    <name type="scientific">Hexamita inflata</name>
    <dbReference type="NCBI Taxonomy" id="28002"/>
    <lineage>
        <taxon>Eukaryota</taxon>
        <taxon>Metamonada</taxon>
        <taxon>Diplomonadida</taxon>
        <taxon>Hexamitidae</taxon>
        <taxon>Hexamitinae</taxon>
        <taxon>Hexamita</taxon>
    </lineage>
</organism>
<name>A0AA86UWV4_9EUKA</name>
<accession>A0AA86UWV4</accession>
<gene>
    <name evidence="2" type="ORF">HINF_LOCUS17448</name>
    <name evidence="1" type="ORF">HINF_LOCUS55532</name>
</gene>
<comment type="caution">
    <text evidence="1">The sequence shown here is derived from an EMBL/GenBank/DDBJ whole genome shotgun (WGS) entry which is preliminary data.</text>
</comment>
<dbReference type="AlphaFoldDB" id="A0AA86UWV4"/>